<protein>
    <submittedName>
        <fullName evidence="1">Uncharacterized protein</fullName>
    </submittedName>
</protein>
<dbReference type="Gene3D" id="3.40.1110.10">
    <property type="entry name" value="Calcium-transporting ATPase, cytoplasmic domain N"/>
    <property type="match status" value="1"/>
</dbReference>
<dbReference type="Proteomes" id="UP001497444">
    <property type="component" value="Chromosome 6"/>
</dbReference>
<proteinExistence type="predicted"/>
<name>A0ABP0X725_9BRYO</name>
<dbReference type="InterPro" id="IPR023299">
    <property type="entry name" value="ATPase_P-typ_cyto_dom_N"/>
</dbReference>
<accession>A0ABP0X725</accession>
<organism evidence="1 2">
    <name type="scientific">Sphagnum jensenii</name>
    <dbReference type="NCBI Taxonomy" id="128206"/>
    <lineage>
        <taxon>Eukaryota</taxon>
        <taxon>Viridiplantae</taxon>
        <taxon>Streptophyta</taxon>
        <taxon>Embryophyta</taxon>
        <taxon>Bryophyta</taxon>
        <taxon>Sphagnophytina</taxon>
        <taxon>Sphagnopsida</taxon>
        <taxon>Sphagnales</taxon>
        <taxon>Sphagnaceae</taxon>
        <taxon>Sphagnum</taxon>
    </lineage>
</organism>
<evidence type="ECO:0000313" key="2">
    <source>
        <dbReference type="Proteomes" id="UP001497444"/>
    </source>
</evidence>
<gene>
    <name evidence="1" type="ORF">CSSPJE1EN1_LOCUS19857</name>
</gene>
<sequence>MFSLKQAGSEHPLAKAIVDYTHYFLEFGGPLTLKAAHTLRSRDTSWMKSASSFENIPGKGVHCQVDNKGILVLLAFRSLETGGSSCGGGPEKYGYQVHSGHWQQLANC</sequence>
<evidence type="ECO:0000313" key="1">
    <source>
        <dbReference type="EMBL" id="CAK9274379.1"/>
    </source>
</evidence>
<keyword evidence="2" id="KW-1185">Reference proteome</keyword>
<reference evidence="1" key="1">
    <citation type="submission" date="2024-02" db="EMBL/GenBank/DDBJ databases">
        <authorList>
            <consortium name="ELIXIR-Norway"/>
            <consortium name="Elixir Norway"/>
        </authorList>
    </citation>
    <scope>NUCLEOTIDE SEQUENCE</scope>
</reference>
<dbReference type="EMBL" id="OZ020101">
    <property type="protein sequence ID" value="CAK9274379.1"/>
    <property type="molecule type" value="Genomic_DNA"/>
</dbReference>